<dbReference type="OMA" id="EVIEYEY"/>
<evidence type="ECO:0000256" key="7">
    <source>
        <dbReference type="ARBA" id="ARBA00023125"/>
    </source>
</evidence>
<dbReference type="Pfam" id="PF00096">
    <property type="entry name" value="zf-C2H2"/>
    <property type="match status" value="3"/>
</dbReference>
<evidence type="ECO:0000256" key="6">
    <source>
        <dbReference type="ARBA" id="ARBA00023015"/>
    </source>
</evidence>
<feature type="binding site" evidence="11">
    <location>
        <position position="52"/>
    </location>
    <ligand>
        <name>Zn(2+)</name>
        <dbReference type="ChEBI" id="CHEBI:29105"/>
    </ligand>
</feature>
<gene>
    <name evidence="14" type="ORF">FF38_03084</name>
</gene>
<reference evidence="14 15" key="1">
    <citation type="journal article" date="2015" name="Nat. Commun.">
        <title>Lucilia cuprina genome unlocks parasitic fly biology to underpin future interventions.</title>
        <authorList>
            <person name="Anstead C.A."/>
            <person name="Korhonen P.K."/>
            <person name="Young N.D."/>
            <person name="Hall R.S."/>
            <person name="Jex A.R."/>
            <person name="Murali S.C."/>
            <person name="Hughes D.S."/>
            <person name="Lee S.F."/>
            <person name="Perry T."/>
            <person name="Stroehlein A.J."/>
            <person name="Ansell B.R."/>
            <person name="Breugelmans B."/>
            <person name="Hofmann A."/>
            <person name="Qu J."/>
            <person name="Dugan S."/>
            <person name="Lee S.L."/>
            <person name="Chao H."/>
            <person name="Dinh H."/>
            <person name="Han Y."/>
            <person name="Doddapaneni H.V."/>
            <person name="Worley K.C."/>
            <person name="Muzny D.M."/>
            <person name="Ioannidis P."/>
            <person name="Waterhouse R.M."/>
            <person name="Zdobnov E.M."/>
            <person name="James P.J."/>
            <person name="Bagnall N.H."/>
            <person name="Kotze A.C."/>
            <person name="Gibbs R.A."/>
            <person name="Richards S."/>
            <person name="Batterham P."/>
            <person name="Gasser R.B."/>
        </authorList>
    </citation>
    <scope>NUCLEOTIDE SEQUENCE [LARGE SCALE GENOMIC DNA]</scope>
    <source>
        <strain evidence="14 15">LS</strain>
        <tissue evidence="14">Full body</tissue>
    </source>
</reference>
<feature type="domain" description="C2H2-type" evidence="12">
    <location>
        <begin position="326"/>
        <end position="353"/>
    </location>
</feature>
<evidence type="ECO:0000256" key="2">
    <source>
        <dbReference type="ARBA" id="ARBA00022723"/>
    </source>
</evidence>
<evidence type="ECO:0000259" key="12">
    <source>
        <dbReference type="PROSITE" id="PS50157"/>
    </source>
</evidence>
<dbReference type="GO" id="GO:0000981">
    <property type="term" value="F:DNA-binding transcription factor activity, RNA polymerase II-specific"/>
    <property type="evidence" value="ECO:0007669"/>
    <property type="project" value="TreeGrafter"/>
</dbReference>
<evidence type="ECO:0000256" key="3">
    <source>
        <dbReference type="ARBA" id="ARBA00022737"/>
    </source>
</evidence>
<dbReference type="Pfam" id="PF07776">
    <property type="entry name" value="zf-AD"/>
    <property type="match status" value="1"/>
</dbReference>
<organism evidence="14 15">
    <name type="scientific">Lucilia cuprina</name>
    <name type="common">Green bottle fly</name>
    <name type="synonym">Australian sheep blowfly</name>
    <dbReference type="NCBI Taxonomy" id="7375"/>
    <lineage>
        <taxon>Eukaryota</taxon>
        <taxon>Metazoa</taxon>
        <taxon>Ecdysozoa</taxon>
        <taxon>Arthropoda</taxon>
        <taxon>Hexapoda</taxon>
        <taxon>Insecta</taxon>
        <taxon>Pterygota</taxon>
        <taxon>Neoptera</taxon>
        <taxon>Endopterygota</taxon>
        <taxon>Diptera</taxon>
        <taxon>Brachycera</taxon>
        <taxon>Muscomorpha</taxon>
        <taxon>Oestroidea</taxon>
        <taxon>Calliphoridae</taxon>
        <taxon>Luciliinae</taxon>
        <taxon>Lucilia</taxon>
    </lineage>
</organism>
<dbReference type="PROSITE" id="PS00028">
    <property type="entry name" value="ZINC_FINGER_C2H2_1"/>
    <property type="match status" value="6"/>
</dbReference>
<dbReference type="GO" id="GO:0008270">
    <property type="term" value="F:zinc ion binding"/>
    <property type="evidence" value="ECO:0007669"/>
    <property type="project" value="UniProtKB-UniRule"/>
</dbReference>
<feature type="domain" description="C2H2-type" evidence="12">
    <location>
        <begin position="381"/>
        <end position="408"/>
    </location>
</feature>
<evidence type="ECO:0000256" key="4">
    <source>
        <dbReference type="ARBA" id="ARBA00022771"/>
    </source>
</evidence>
<dbReference type="PROSITE" id="PS51915">
    <property type="entry name" value="ZAD"/>
    <property type="match status" value="1"/>
</dbReference>
<evidence type="ECO:0000256" key="5">
    <source>
        <dbReference type="ARBA" id="ARBA00022833"/>
    </source>
</evidence>
<comment type="subcellular location">
    <subcellularLocation>
        <location evidence="1">Nucleus</location>
    </subcellularLocation>
</comment>
<dbReference type="PANTHER" id="PTHR24381:SF390">
    <property type="entry name" value="ZINC FINGER PROTEIN 37 HOMOLOG"/>
    <property type="match status" value="1"/>
</dbReference>
<keyword evidence="8" id="KW-0804">Transcription</keyword>
<sequence length="521" mass="60752">MDVFDNCRICLHEINHEPIKMTRLILRFLEKCLQLTNVTKPNRQDRVKQNLCAPCFNRISEFQDFHEQCKDSDEFWKTQFEDLKDAALDNKELKFEQSVLVPLVEDSNNSLEADTTVTTTGIKQATHSQPNETVEEEQQETVHSLQADIEQDLQIYQEKENNTLPPASPINVQDEETNQIENFNGIDLTNWPDDTNDAEDNADDSEIKIIGPSECDDEEDIDDDYEEGNTKDVNEEVIEYEYQVEEDEEVEIEEIPTIDESAATESFGVDYRSFSYEKVETENSSESTIIHETIEETMEEHTETTTQNAFFMTTTIDESGKVKMSYKCQHCDKTFNRVYDIESHYNIHNGVKPYTCNVCGKSFRQKNILTTHQALHFGKKVECAECGKKFARRSQLILHYRMHRDEKPFVCNFDGCQAAFRQRKQLIDHSFIHTGEKNFQCATCTKCFHTRKRLQDHIYKVHSQHRYRCDLCEKAFLKPHMLKHHMITAHNVEVDDVSHLKTLVEDLKPTSKRSTRNTIIN</sequence>
<dbReference type="OrthoDB" id="427030at2759"/>
<dbReference type="GO" id="GO:0005634">
    <property type="term" value="C:nucleus"/>
    <property type="evidence" value="ECO:0007669"/>
    <property type="project" value="UniProtKB-SubCell"/>
</dbReference>
<dbReference type="GO" id="GO:0000977">
    <property type="term" value="F:RNA polymerase II transcription regulatory region sequence-specific DNA binding"/>
    <property type="evidence" value="ECO:0007669"/>
    <property type="project" value="TreeGrafter"/>
</dbReference>
<comment type="caution">
    <text evidence="14">The sequence shown here is derived from an EMBL/GenBank/DDBJ whole genome shotgun (WGS) entry which is preliminary data.</text>
</comment>
<dbReference type="FunFam" id="3.30.160.60:FF:000624">
    <property type="entry name" value="zinc finger protein 697"/>
    <property type="match status" value="1"/>
</dbReference>
<keyword evidence="7" id="KW-0238">DNA-binding</keyword>
<proteinExistence type="predicted"/>
<feature type="domain" description="ZAD" evidence="13">
    <location>
        <begin position="5"/>
        <end position="79"/>
    </location>
</feature>
<dbReference type="SMART" id="SM00355">
    <property type="entry name" value="ZnF_C2H2"/>
    <property type="match status" value="6"/>
</dbReference>
<evidence type="ECO:0000256" key="10">
    <source>
        <dbReference type="PROSITE-ProRule" id="PRU00042"/>
    </source>
</evidence>
<evidence type="ECO:0000313" key="15">
    <source>
        <dbReference type="Proteomes" id="UP000037069"/>
    </source>
</evidence>
<feature type="binding site" evidence="11">
    <location>
        <position position="7"/>
    </location>
    <ligand>
        <name>Zn(2+)</name>
        <dbReference type="ChEBI" id="CHEBI:29105"/>
    </ligand>
</feature>
<feature type="binding site" evidence="11">
    <location>
        <position position="55"/>
    </location>
    <ligand>
        <name>Zn(2+)</name>
        <dbReference type="ChEBI" id="CHEBI:29105"/>
    </ligand>
</feature>
<dbReference type="Gene3D" id="3.30.160.60">
    <property type="entry name" value="Classic Zinc Finger"/>
    <property type="match status" value="5"/>
</dbReference>
<keyword evidence="4 10" id="KW-0863">Zinc-finger</keyword>
<feature type="domain" description="C2H2-type" evidence="12">
    <location>
        <begin position="354"/>
        <end position="381"/>
    </location>
</feature>
<name>A0A0L0CJV9_LUCCU</name>
<keyword evidence="9" id="KW-0539">Nucleus</keyword>
<feature type="domain" description="C2H2-type" evidence="12">
    <location>
        <begin position="439"/>
        <end position="467"/>
    </location>
</feature>
<keyword evidence="6" id="KW-0805">Transcription regulation</keyword>
<keyword evidence="2 11" id="KW-0479">Metal-binding</keyword>
<dbReference type="InterPro" id="IPR036236">
    <property type="entry name" value="Znf_C2H2_sf"/>
</dbReference>
<dbReference type="PANTHER" id="PTHR24381">
    <property type="entry name" value="ZINC FINGER PROTEIN"/>
    <property type="match status" value="1"/>
</dbReference>
<dbReference type="AlphaFoldDB" id="A0A0L0CJV9"/>
<dbReference type="InterPro" id="IPR013087">
    <property type="entry name" value="Znf_C2H2_type"/>
</dbReference>
<evidence type="ECO:0000256" key="1">
    <source>
        <dbReference type="ARBA" id="ARBA00004123"/>
    </source>
</evidence>
<keyword evidence="3" id="KW-0677">Repeat</keyword>
<dbReference type="SMART" id="SM00868">
    <property type="entry name" value="zf-AD"/>
    <property type="match status" value="1"/>
</dbReference>
<dbReference type="FunFam" id="3.30.160.60:FF:000032">
    <property type="entry name" value="Krueppel-like factor 4"/>
    <property type="match status" value="1"/>
</dbReference>
<evidence type="ECO:0000256" key="8">
    <source>
        <dbReference type="ARBA" id="ARBA00023163"/>
    </source>
</evidence>
<evidence type="ECO:0000256" key="9">
    <source>
        <dbReference type="ARBA" id="ARBA00023242"/>
    </source>
</evidence>
<feature type="domain" description="C2H2-type" evidence="12">
    <location>
        <begin position="467"/>
        <end position="495"/>
    </location>
</feature>
<evidence type="ECO:0000259" key="13">
    <source>
        <dbReference type="PROSITE" id="PS51915"/>
    </source>
</evidence>
<dbReference type="SUPFAM" id="SSF57667">
    <property type="entry name" value="beta-beta-alpha zinc fingers"/>
    <property type="match status" value="3"/>
</dbReference>
<evidence type="ECO:0000313" key="14">
    <source>
        <dbReference type="EMBL" id="KNC32536.1"/>
    </source>
</evidence>
<dbReference type="SUPFAM" id="SSF57716">
    <property type="entry name" value="Glucocorticoid receptor-like (DNA-binding domain)"/>
    <property type="match status" value="1"/>
</dbReference>
<protein>
    <submittedName>
        <fullName evidence="14">Uncharacterized protein</fullName>
    </submittedName>
</protein>
<dbReference type="Proteomes" id="UP000037069">
    <property type="component" value="Unassembled WGS sequence"/>
</dbReference>
<dbReference type="InterPro" id="IPR012934">
    <property type="entry name" value="Znf_AD"/>
</dbReference>
<keyword evidence="15" id="KW-1185">Reference proteome</keyword>
<accession>A0A0L0CJV9</accession>
<evidence type="ECO:0000256" key="11">
    <source>
        <dbReference type="PROSITE-ProRule" id="PRU01263"/>
    </source>
</evidence>
<keyword evidence="5 11" id="KW-0862">Zinc</keyword>
<dbReference type="EMBL" id="JRES01000302">
    <property type="protein sequence ID" value="KNC32536.1"/>
    <property type="molecule type" value="Genomic_DNA"/>
</dbReference>
<dbReference type="PROSITE" id="PS50157">
    <property type="entry name" value="ZINC_FINGER_C2H2_2"/>
    <property type="match status" value="6"/>
</dbReference>
<feature type="binding site" evidence="11">
    <location>
        <position position="10"/>
    </location>
    <ligand>
        <name>Zn(2+)</name>
        <dbReference type="ChEBI" id="CHEBI:29105"/>
    </ligand>
</feature>
<feature type="domain" description="C2H2-type" evidence="12">
    <location>
        <begin position="409"/>
        <end position="438"/>
    </location>
</feature>